<sequence length="98" mass="10467">MSGKTSTGLPCAPDCEYYLVTDPERGTSIAVVEAGDEPEAREFLEALRCMLGAAADAEVRLTGNASPLGGVPLFKMSYLKALRTRAEEEARSLGTTRQ</sequence>
<organism evidence="1">
    <name type="scientific">Cupriavidus necator</name>
    <name type="common">Alcaligenes eutrophus</name>
    <name type="synonym">Ralstonia eutropha</name>
    <dbReference type="NCBI Taxonomy" id="106590"/>
    <lineage>
        <taxon>Bacteria</taxon>
        <taxon>Pseudomonadati</taxon>
        <taxon>Pseudomonadota</taxon>
        <taxon>Betaproteobacteria</taxon>
        <taxon>Burkholderiales</taxon>
        <taxon>Burkholderiaceae</taxon>
        <taxon>Cupriavidus</taxon>
    </lineage>
</organism>
<dbReference type="EMBL" id="CP017758">
    <property type="protein sequence ID" value="AQV96399.1"/>
    <property type="molecule type" value="Genomic_DNA"/>
</dbReference>
<dbReference type="KEGG" id="cuh:BJN34_21255"/>
<protein>
    <submittedName>
        <fullName evidence="1">Uncharacterized protein</fullName>
    </submittedName>
</protein>
<name>A0A1U9UV07_CUPNE</name>
<dbReference type="Proteomes" id="UP000189627">
    <property type="component" value="Chromosome 2"/>
</dbReference>
<dbReference type="RefSeq" id="WP_078198868.1">
    <property type="nucleotide sequence ID" value="NZ_CP017758.1"/>
</dbReference>
<proteinExistence type="predicted"/>
<dbReference type="AlphaFoldDB" id="A0A1U9UV07"/>
<gene>
    <name evidence="1" type="ORF">BJN34_21255</name>
</gene>
<reference evidence="1" key="1">
    <citation type="submission" date="2018-03" db="EMBL/GenBank/DDBJ databases">
        <title>Complete genome sequence of Cupriavidus necator strain NH9, a 3-chlorobenzoate degrader.</title>
        <authorList>
            <person name="Moriuchi R."/>
            <person name="Dohra H."/>
            <person name="Ogawa N."/>
        </authorList>
    </citation>
    <scope>NUCLEOTIDE SEQUENCE</scope>
    <source>
        <strain evidence="1">NH9</strain>
    </source>
</reference>
<accession>A0A1U9UV07</accession>
<evidence type="ECO:0000313" key="1">
    <source>
        <dbReference type="EMBL" id="AQV96399.1"/>
    </source>
</evidence>